<reference evidence="2 3" key="1">
    <citation type="submission" date="2024-03" db="EMBL/GenBank/DDBJ databases">
        <title>Novel species of the genus Variovorax.</title>
        <authorList>
            <person name="Liu Q."/>
            <person name="Xin Y.-H."/>
        </authorList>
    </citation>
    <scope>NUCLEOTIDE SEQUENCE [LARGE SCALE GENOMIC DNA]</scope>
    <source>
        <strain evidence="2 3">KACC 18900</strain>
    </source>
</reference>
<dbReference type="InterPro" id="IPR004843">
    <property type="entry name" value="Calcineurin-like_PHP"/>
</dbReference>
<keyword evidence="3" id="KW-1185">Reference proteome</keyword>
<evidence type="ECO:0000259" key="1">
    <source>
        <dbReference type="Pfam" id="PF00149"/>
    </source>
</evidence>
<dbReference type="PANTHER" id="PTHR37844">
    <property type="entry name" value="SER/THR PROTEIN PHOSPHATASE SUPERFAMILY (AFU_ORTHOLOGUE AFUA_1G14840)"/>
    <property type="match status" value="1"/>
</dbReference>
<dbReference type="RefSeq" id="WP_340346277.1">
    <property type="nucleotide sequence ID" value="NZ_JBBKZT010000017.1"/>
</dbReference>
<organism evidence="2 3">
    <name type="scientific">Variovorax rhizosphaerae</name>
    <dbReference type="NCBI Taxonomy" id="1836200"/>
    <lineage>
        <taxon>Bacteria</taxon>
        <taxon>Pseudomonadati</taxon>
        <taxon>Pseudomonadota</taxon>
        <taxon>Betaproteobacteria</taxon>
        <taxon>Burkholderiales</taxon>
        <taxon>Comamonadaceae</taxon>
        <taxon>Variovorax</taxon>
    </lineage>
</organism>
<evidence type="ECO:0000313" key="3">
    <source>
        <dbReference type="Proteomes" id="UP001385892"/>
    </source>
</evidence>
<comment type="caution">
    <text evidence="2">The sequence shown here is derived from an EMBL/GenBank/DDBJ whole genome shotgun (WGS) entry which is preliminary data.</text>
</comment>
<dbReference type="Pfam" id="PF00149">
    <property type="entry name" value="Metallophos"/>
    <property type="match status" value="1"/>
</dbReference>
<dbReference type="SUPFAM" id="SSF56300">
    <property type="entry name" value="Metallo-dependent phosphatases"/>
    <property type="match status" value="1"/>
</dbReference>
<evidence type="ECO:0000313" key="2">
    <source>
        <dbReference type="EMBL" id="MEJ8850820.1"/>
    </source>
</evidence>
<dbReference type="Proteomes" id="UP001385892">
    <property type="component" value="Unassembled WGS sequence"/>
</dbReference>
<dbReference type="PANTHER" id="PTHR37844:SF2">
    <property type="entry name" value="SER_THR PROTEIN PHOSPHATASE SUPERFAMILY (AFU_ORTHOLOGUE AFUA_1G14840)"/>
    <property type="match status" value="1"/>
</dbReference>
<dbReference type="EMBL" id="JBBKZT010000017">
    <property type="protein sequence ID" value="MEJ8850820.1"/>
    <property type="molecule type" value="Genomic_DNA"/>
</dbReference>
<dbReference type="InterPro" id="IPR029052">
    <property type="entry name" value="Metallo-depent_PP-like"/>
</dbReference>
<name>A0ABU8WVF4_9BURK</name>
<accession>A0ABU8WVF4</accession>
<gene>
    <name evidence="2" type="ORF">WKW82_29560</name>
</gene>
<dbReference type="Gene3D" id="3.60.21.10">
    <property type="match status" value="2"/>
</dbReference>
<protein>
    <submittedName>
        <fullName evidence="2">Metallophosphoesterase</fullName>
    </submittedName>
</protein>
<sequence>MKLLILSDLHVEFEEFRLPKDLDYDVAILAGDIHSPGRLVAPWARATEFLQKPVIHVAGNHEYYDCQLENEQEAMRAASAEHGVHFLDCDEVVIDGVRFLGCTMWTDFALRIDVRGLPGKPARRISNRDRGMSEVGRALNDFRLIWRSVVDGQESGDNRRLKPIDTLQIYRAHRSWLRRKLAEPFVGRTVVVTHHAPHRGSLAPRYADDWVSTGFVTEMQDEFFEVPALWAHGHTHDSFDYSVGNCRVVCNPRGYVRWTGAAENKSFDAAMVVCI</sequence>
<proteinExistence type="predicted"/>
<feature type="domain" description="Calcineurin-like phosphoesterase" evidence="1">
    <location>
        <begin position="1"/>
        <end position="237"/>
    </location>
</feature>